<dbReference type="InterPro" id="IPR038835">
    <property type="entry name" value="Giardin_beta-like"/>
</dbReference>
<feature type="coiled-coil region" evidence="1">
    <location>
        <begin position="193"/>
        <end position="253"/>
    </location>
</feature>
<reference evidence="2 3" key="1">
    <citation type="submission" date="2019-03" db="EMBL/GenBank/DDBJ databases">
        <title>Single cell metagenomics reveals metabolic interactions within the superorganism composed of flagellate Streblomastix strix and complex community of Bacteroidetes bacteria on its surface.</title>
        <authorList>
            <person name="Treitli S.C."/>
            <person name="Kolisko M."/>
            <person name="Husnik F."/>
            <person name="Keeling P."/>
            <person name="Hampl V."/>
        </authorList>
    </citation>
    <scope>NUCLEOTIDE SEQUENCE [LARGE SCALE GENOMIC DNA]</scope>
    <source>
        <strain evidence="2">ST1C</strain>
    </source>
</reference>
<sequence>MAFQSIFGTPKGQKQFQAAVTKQPETTSPLRAKISQLQSKVSAYSSNIVEDRAAKLSQIDSNISNLEQSLVELEHQRETKAALLREDVDRILDSYNKHLLLSRELNESMNEKCLRLEEAVQIELQEQMQESEQSIADVVRSGEEQLDLRGREIAETLNITKEKLRSNFNDILAQIPQLEQLMLKERAEEQQFIRELDDRMRNEIEKLKQTIEDEEKQHAQMIQNAQNEMQVFVELAQKKLSEEKKQRVETQRDLMELWKKTCAKLIEARSF</sequence>
<organism evidence="2 3">
    <name type="scientific">Streblomastix strix</name>
    <dbReference type="NCBI Taxonomy" id="222440"/>
    <lineage>
        <taxon>Eukaryota</taxon>
        <taxon>Metamonada</taxon>
        <taxon>Preaxostyla</taxon>
        <taxon>Oxymonadida</taxon>
        <taxon>Streblomastigidae</taxon>
        <taxon>Streblomastix</taxon>
    </lineage>
</organism>
<gene>
    <name evidence="2" type="ORF">EZS28_005751</name>
</gene>
<evidence type="ECO:0000313" key="2">
    <source>
        <dbReference type="EMBL" id="KAA6398726.1"/>
    </source>
</evidence>
<dbReference type="PANTHER" id="PTHR37027">
    <property type="entry name" value="KDE4"/>
    <property type="match status" value="1"/>
</dbReference>
<dbReference type="Proteomes" id="UP000324800">
    <property type="component" value="Unassembled WGS sequence"/>
</dbReference>
<dbReference type="AlphaFoldDB" id="A0A5J4WW50"/>
<dbReference type="PANTHER" id="PTHR37027:SF2">
    <property type="entry name" value="CHROMOSOME UNDETERMINED SCAFFOLD_148, WHOLE GENOME SHOTGUN SEQUENCE"/>
    <property type="match status" value="1"/>
</dbReference>
<protein>
    <submittedName>
        <fullName evidence="2">Uncharacterized protein</fullName>
    </submittedName>
</protein>
<name>A0A5J4WW50_9EUKA</name>
<evidence type="ECO:0000256" key="1">
    <source>
        <dbReference type="SAM" id="Coils"/>
    </source>
</evidence>
<feature type="coiled-coil region" evidence="1">
    <location>
        <begin position="56"/>
        <end position="126"/>
    </location>
</feature>
<dbReference type="EMBL" id="SNRW01000896">
    <property type="protein sequence ID" value="KAA6398726.1"/>
    <property type="molecule type" value="Genomic_DNA"/>
</dbReference>
<keyword evidence="1" id="KW-0175">Coiled coil</keyword>
<proteinExistence type="predicted"/>
<accession>A0A5J4WW50</accession>
<comment type="caution">
    <text evidence="2">The sequence shown here is derived from an EMBL/GenBank/DDBJ whole genome shotgun (WGS) entry which is preliminary data.</text>
</comment>
<evidence type="ECO:0000313" key="3">
    <source>
        <dbReference type="Proteomes" id="UP000324800"/>
    </source>
</evidence>